<dbReference type="EMBL" id="SHBO01000021">
    <property type="protein sequence ID" value="RZO06749.1"/>
    <property type="molecule type" value="Genomic_DNA"/>
</dbReference>
<gene>
    <name evidence="1" type="ORF">EVB02_02265</name>
</gene>
<evidence type="ECO:0008006" key="3">
    <source>
        <dbReference type="Google" id="ProtNLM"/>
    </source>
</evidence>
<reference evidence="1 2" key="1">
    <citation type="submission" date="2019-02" db="EMBL/GenBank/DDBJ databases">
        <title>Prokaryotic population dynamics and viral predation in marine succession experiment using metagenomics: the confinement effect.</title>
        <authorList>
            <person name="Haro-Moreno J.M."/>
            <person name="Rodriguez-Valera F."/>
            <person name="Lopez-Perez M."/>
        </authorList>
    </citation>
    <scope>NUCLEOTIDE SEQUENCE [LARGE SCALE GENOMIC DNA]</scope>
    <source>
        <strain evidence="1">MED-G169</strain>
    </source>
</reference>
<organism evidence="1 2">
    <name type="scientific">SAR92 clade bacterium</name>
    <dbReference type="NCBI Taxonomy" id="2315479"/>
    <lineage>
        <taxon>Bacteria</taxon>
        <taxon>Pseudomonadati</taxon>
        <taxon>Pseudomonadota</taxon>
        <taxon>Gammaproteobacteria</taxon>
        <taxon>Cellvibrionales</taxon>
        <taxon>Porticoccaceae</taxon>
        <taxon>SAR92 clade</taxon>
    </lineage>
</organism>
<proteinExistence type="predicted"/>
<protein>
    <recommendedName>
        <fullName evidence="3">DUF2490 domain-containing protein</fullName>
    </recommendedName>
</protein>
<name>A0A520LM23_9GAMM</name>
<dbReference type="Proteomes" id="UP000318148">
    <property type="component" value="Unassembled WGS sequence"/>
</dbReference>
<comment type="caution">
    <text evidence="1">The sequence shown here is derived from an EMBL/GenBank/DDBJ whole genome shotgun (WGS) entry which is preliminary data.</text>
</comment>
<accession>A0A520LM23</accession>
<evidence type="ECO:0000313" key="2">
    <source>
        <dbReference type="Proteomes" id="UP000318148"/>
    </source>
</evidence>
<evidence type="ECO:0000313" key="1">
    <source>
        <dbReference type="EMBL" id="RZO06749.1"/>
    </source>
</evidence>
<sequence>MGIRILLILLIFTSTGYARPISYPGGITVMGFSDNMKDSIYAHYSPSHLYSFGIESKKDKYTQSDYSYLRFTYLLDRKNTEKSQRNFYFQSGINPDKADNYFLGIHGDWETRRLYTGFSYKNVRLKTQTYQDKSFQLGIAPYLGEYGDLHTWLMVKAKKNSIDNDWSVYPMLKLFRGDFLVELGYSKKTNIDAHLMYRF</sequence>
<dbReference type="AlphaFoldDB" id="A0A520LM23"/>